<feature type="domain" description="C-type lectin" evidence="9">
    <location>
        <begin position="337"/>
        <end position="450"/>
    </location>
</feature>
<evidence type="ECO:0000256" key="2">
    <source>
        <dbReference type="ARBA" id="ARBA00022525"/>
    </source>
</evidence>
<reference evidence="11" key="1">
    <citation type="journal article" date="2007" name="Science">
        <title>Evolutionary and biomedical insights from the rhesus macaque genome.</title>
        <authorList>
            <person name="Gibbs R.A."/>
            <person name="Rogers J."/>
            <person name="Katze M.G."/>
            <person name="Bumgarner R."/>
            <person name="Weinstock G.M."/>
            <person name="Mardis E.R."/>
            <person name="Remington K.A."/>
            <person name="Strausberg R.L."/>
            <person name="Venter J.C."/>
            <person name="Wilson R.K."/>
            <person name="Batzer M.A."/>
            <person name="Bustamante C.D."/>
            <person name="Eichler E.E."/>
            <person name="Hahn M.W."/>
            <person name="Hardison R.C."/>
            <person name="Makova K.D."/>
            <person name="Miller W."/>
            <person name="Milosavljevic A."/>
            <person name="Palermo R.E."/>
            <person name="Siepel A."/>
            <person name="Sikela J.M."/>
            <person name="Attaway T."/>
            <person name="Bell S."/>
            <person name="Bernard K.E."/>
            <person name="Buhay C.J."/>
            <person name="Chandrabose M.N."/>
            <person name="Dao M."/>
            <person name="Davis C."/>
            <person name="Delehaunty K.D."/>
            <person name="Ding Y."/>
            <person name="Dinh H.H."/>
            <person name="Dugan-Rocha S."/>
            <person name="Fulton L.A."/>
            <person name="Gabisi R.A."/>
            <person name="Garner T.T."/>
            <person name="Godfrey J."/>
            <person name="Hawes A.C."/>
            <person name="Hernandez J."/>
            <person name="Hines S."/>
            <person name="Holder M."/>
            <person name="Hume J."/>
            <person name="Jhangiani S.N."/>
            <person name="Joshi V."/>
            <person name="Khan Z.M."/>
            <person name="Kirkness E.F."/>
            <person name="Cree A."/>
            <person name="Fowler R.G."/>
            <person name="Lee S."/>
            <person name="Lewis L.R."/>
            <person name="Li Z."/>
            <person name="Liu Y.-S."/>
            <person name="Moore S.M."/>
            <person name="Muzny D."/>
            <person name="Nazareth L.V."/>
            <person name="Ngo D.N."/>
            <person name="Okwuonu G.O."/>
            <person name="Pai G."/>
            <person name="Parker D."/>
            <person name="Paul H.A."/>
            <person name="Pfannkoch C."/>
            <person name="Pohl C.S."/>
            <person name="Rogers Y.-H.C."/>
            <person name="Ruiz S.J."/>
            <person name="Sabo A."/>
            <person name="Santibanez J."/>
            <person name="Schneider B.W."/>
            <person name="Smith S.M."/>
            <person name="Sodergren E."/>
            <person name="Svatek A.F."/>
            <person name="Utterback T.R."/>
            <person name="Vattathil S."/>
            <person name="Warren W."/>
            <person name="White C.S."/>
            <person name="Chinwalla A.T."/>
            <person name="Feng Y."/>
            <person name="Halpern A.L."/>
            <person name="Hillier L.W."/>
            <person name="Huang X."/>
            <person name="Minx P."/>
            <person name="Nelson J.O."/>
            <person name="Pepin K.H."/>
            <person name="Qin X."/>
            <person name="Sutton G.G."/>
            <person name="Venter E."/>
            <person name="Walenz B.P."/>
            <person name="Wallis J.W."/>
            <person name="Worley K.C."/>
            <person name="Yang S.-P."/>
            <person name="Jones S.M."/>
            <person name="Marra M.A."/>
            <person name="Rocchi M."/>
            <person name="Schein J.E."/>
            <person name="Baertsch R."/>
            <person name="Clarke L."/>
            <person name="Csuros M."/>
            <person name="Glasscock J."/>
            <person name="Harris R.A."/>
            <person name="Havlak P."/>
            <person name="Jackson A.R."/>
            <person name="Jiang H."/>
            <person name="Liu Y."/>
            <person name="Messina D.N."/>
            <person name="Shen Y."/>
            <person name="Song H.X.-Z."/>
            <person name="Wylie T."/>
            <person name="Zhang L."/>
            <person name="Birney E."/>
            <person name="Han K."/>
            <person name="Konkel M.K."/>
            <person name="Lee J."/>
            <person name="Smit A.F.A."/>
            <person name="Ullmer B."/>
            <person name="Wang H."/>
            <person name="Xing J."/>
            <person name="Burhans R."/>
            <person name="Cheng Z."/>
            <person name="Karro J.E."/>
            <person name="Ma J."/>
            <person name="Raney B."/>
            <person name="She X."/>
            <person name="Cox M.J."/>
            <person name="Demuth J.P."/>
            <person name="Dumas L.J."/>
            <person name="Han S.-G."/>
            <person name="Hopkins J."/>
            <person name="Karimpour-Fard A."/>
            <person name="Kim Y.H."/>
            <person name="Pollack J.R."/>
            <person name="Vinar T."/>
            <person name="Addo-Quaye C."/>
            <person name="Degenhardt J."/>
            <person name="Denby A."/>
            <person name="Hubisz M.J."/>
            <person name="Indap A."/>
            <person name="Kosiol C."/>
            <person name="Lahn B.T."/>
            <person name="Lawson H.A."/>
            <person name="Marklein A."/>
            <person name="Nielsen R."/>
            <person name="Vallender E.J."/>
            <person name="Clark A.G."/>
            <person name="Ferguson B."/>
            <person name="Hernandez R.D."/>
            <person name="Hirani K."/>
            <person name="Kehrer-Sawatzki H."/>
            <person name="Kolb J."/>
            <person name="Patil S."/>
            <person name="Pu L.-L."/>
            <person name="Ren Y."/>
            <person name="Smith D.G."/>
            <person name="Wheeler D.A."/>
            <person name="Schenck I."/>
            <person name="Ball E.V."/>
            <person name="Chen R."/>
            <person name="Cooper D.N."/>
            <person name="Giardine B."/>
            <person name="Hsu F."/>
            <person name="Kent W.J."/>
            <person name="Lesk A."/>
            <person name="Nelson D.L."/>
            <person name="O'brien W.E."/>
            <person name="Pruefer K."/>
            <person name="Stenson P.D."/>
            <person name="Wallace J.C."/>
            <person name="Ke H."/>
            <person name="Liu X.-M."/>
            <person name="Wang P."/>
            <person name="Xiang A.P."/>
            <person name="Yang F."/>
            <person name="Barber G.P."/>
            <person name="Haussler D."/>
            <person name="Karolchik D."/>
            <person name="Kern A.D."/>
            <person name="Kuhn R.M."/>
            <person name="Smith K.E."/>
            <person name="Zwieg A.S."/>
        </authorList>
    </citation>
    <scope>NUCLEOTIDE SEQUENCE [LARGE SCALE GENOMIC DNA]</scope>
    <source>
        <strain evidence="11">17573</strain>
    </source>
</reference>
<dbReference type="PANTHER" id="PTHR22803">
    <property type="entry name" value="MANNOSE, PHOSPHOLIPASE, LECTIN RECEPTOR RELATED"/>
    <property type="match status" value="1"/>
</dbReference>
<keyword evidence="3" id="KW-0732">Signal</keyword>
<dbReference type="InterPro" id="IPR035992">
    <property type="entry name" value="Ricin_B-like_lectins"/>
</dbReference>
<dbReference type="CDD" id="cd23410">
    <property type="entry name" value="beta-trefoil_Ricin_PLA2R1"/>
    <property type="match status" value="1"/>
</dbReference>
<proteinExistence type="predicted"/>
<dbReference type="FunFam" id="3.10.100.10:FF:000032">
    <property type="entry name" value="Secretory phospholipase A2 receptor"/>
    <property type="match status" value="1"/>
</dbReference>
<feature type="domain" description="C-type lectin" evidence="9">
    <location>
        <begin position="1352"/>
        <end position="1473"/>
    </location>
</feature>
<feature type="domain" description="C-type lectin" evidence="9">
    <location>
        <begin position="772"/>
        <end position="892"/>
    </location>
</feature>
<dbReference type="VEuPathDB" id="HostDB:ENSMMUG00000051450"/>
<evidence type="ECO:0000256" key="3">
    <source>
        <dbReference type="ARBA" id="ARBA00022729"/>
    </source>
</evidence>
<dbReference type="FunFam" id="3.10.100.10:FF:000050">
    <property type="entry name" value="Secretory phospholipase A2 receptor"/>
    <property type="match status" value="1"/>
</dbReference>
<protein>
    <submittedName>
        <fullName evidence="10">Phospholipase A2 receptor 1</fullName>
    </submittedName>
</protein>
<evidence type="ECO:0000256" key="5">
    <source>
        <dbReference type="ARBA" id="ARBA00023157"/>
    </source>
</evidence>
<gene>
    <name evidence="10 12" type="primary">PLA2R1</name>
</gene>
<feature type="domain" description="C-type lectin" evidence="9">
    <location>
        <begin position="1060"/>
        <end position="1185"/>
    </location>
</feature>
<comment type="subcellular location">
    <subcellularLocation>
        <location evidence="1">Secreted</location>
    </subcellularLocation>
</comment>
<evidence type="ECO:0000256" key="8">
    <source>
        <dbReference type="SAM" id="Phobius"/>
    </source>
</evidence>
<dbReference type="FunFam" id="3.10.100.10:FF:000040">
    <property type="entry name" value="Secretory phospholipase A2 receptor"/>
    <property type="match status" value="1"/>
</dbReference>
<keyword evidence="2" id="KW-0964">Secreted</keyword>
<reference evidence="10" key="2">
    <citation type="submission" date="2019-01" db="EMBL/GenBank/DDBJ databases">
        <authorList>
            <person name="Graves T."/>
            <person name="Eichler E.E."/>
            <person name="Wilson R.K."/>
        </authorList>
    </citation>
    <scope>NUCLEOTIDE SEQUENCE [LARGE SCALE GENOMIC DNA]</scope>
    <source>
        <strain evidence="10">17573</strain>
    </source>
</reference>
<reference evidence="10" key="3">
    <citation type="submission" date="2025-08" db="UniProtKB">
        <authorList>
            <consortium name="Ensembl"/>
        </authorList>
    </citation>
    <scope>IDENTIFICATION</scope>
    <source>
        <strain evidence="10">17573</strain>
    </source>
</reference>
<dbReference type="FunFam" id="3.10.100.10:FF:000034">
    <property type="entry name" value="secretory phospholipase A2 receptor"/>
    <property type="match status" value="1"/>
</dbReference>
<dbReference type="Ensembl" id="ENSMMUT00000108718.1">
    <property type="protein sequence ID" value="ENSMMUP00000069672.1"/>
    <property type="gene ID" value="ENSMMUG00000051450.1"/>
</dbReference>
<dbReference type="SMART" id="SM00034">
    <property type="entry name" value="CLECT"/>
    <property type="match status" value="8"/>
</dbReference>
<keyword evidence="4" id="KW-0430">Lectin</keyword>
<dbReference type="Gene3D" id="2.80.10.50">
    <property type="match status" value="1"/>
</dbReference>
<dbReference type="GO" id="GO:0005576">
    <property type="term" value="C:extracellular region"/>
    <property type="evidence" value="ECO:0007669"/>
    <property type="project" value="UniProtKB-SubCell"/>
</dbReference>
<name>A0A5F7ZYE5_MACMU</name>
<organism evidence="10 11">
    <name type="scientific">Macaca mulatta</name>
    <name type="common">Rhesus macaque</name>
    <dbReference type="NCBI Taxonomy" id="9544"/>
    <lineage>
        <taxon>Eukaryota</taxon>
        <taxon>Metazoa</taxon>
        <taxon>Chordata</taxon>
        <taxon>Craniata</taxon>
        <taxon>Vertebrata</taxon>
        <taxon>Euteleostomi</taxon>
        <taxon>Mammalia</taxon>
        <taxon>Eutheria</taxon>
        <taxon>Euarchontoglires</taxon>
        <taxon>Primates</taxon>
        <taxon>Haplorrhini</taxon>
        <taxon>Catarrhini</taxon>
        <taxon>Cercopithecidae</taxon>
        <taxon>Cercopithecinae</taxon>
        <taxon>Macaca</taxon>
    </lineage>
</organism>
<dbReference type="SUPFAM" id="SSF50370">
    <property type="entry name" value="Ricin B-like lectins"/>
    <property type="match status" value="1"/>
</dbReference>
<keyword evidence="6" id="KW-0325">Glycoprotein</keyword>
<feature type="region of interest" description="Disordered" evidence="7">
    <location>
        <begin position="1"/>
        <end position="27"/>
    </location>
</feature>
<evidence type="ECO:0000313" key="10">
    <source>
        <dbReference type="Ensembl" id="ENSMMUP00000069672.1"/>
    </source>
</evidence>
<keyword evidence="8" id="KW-0472">Membrane</keyword>
<evidence type="ECO:0000256" key="6">
    <source>
        <dbReference type="ARBA" id="ARBA00023180"/>
    </source>
</evidence>
<dbReference type="FunFam" id="2.80.10.50:FF:000039">
    <property type="entry name" value="Secretory phospholipase A2 receptor"/>
    <property type="match status" value="1"/>
</dbReference>
<dbReference type="InterPro" id="IPR018378">
    <property type="entry name" value="C-type_lectin_CS"/>
</dbReference>
<accession>A0A5F7ZYE5</accession>
<dbReference type="Proteomes" id="UP000006718">
    <property type="component" value="Chromosome 12"/>
</dbReference>
<evidence type="ECO:0000313" key="12">
    <source>
        <dbReference type="VGNC" id="VGNC:104550"/>
    </source>
</evidence>
<sequence>MSGSLSWRFPNRSPTTPLRPPPERRERGCELEEQGVCAGQPHCSCPHPKGRNFWDGQMAHPSSSSFLKPQWVGRGKRGGLSRVPARAPSVRSLWRQGWRSGSPGPGSVEAAGGVGRGGGCGSASALQGRVLGVRLWAPGTRGARRAQWLAMLLSPSLLLLLLLLLLGAPRGYAEDVAAALTPERLLEWRDKGLFIIQSESLKKCIQAGKSVLTLENCKQANKHMLWKWVSNHGLFNIGGSGCLGLNFSAPEQPLSLYECDSTLISLRWRCNRKMITGPLQYSVQVAHDNTVVASRKYFHKWISYVSGGGDICEYLHKASAEVSCDTIWEKDLNSHICYQFNLLSSLSWSEAHSSCQMQGGALLSITDETEENFVREHMSSKAVEVWIGLNQLDEHAGWQWSDGTPLNYLNWSPDVNFEPFVENHCGTFSSFMPSAWRSRDCESTLPYICKKYLNHTDHEIVEKDAWKYYATHCEPGWNPYNRNCYKLQKEEKTWHKALRSCQADNSALIDITSLAEVEFLVTLLGDENASETWIGLSSNKIPVSFEWSSDSSVIFTNWHTLEPQIFPNRSQLCVSAEQSEGHWKVKNCEETLFYICKKAGHVLSDAESGCQEGWERHGGFCYKIDTVLRSFDQASSGYYCPPALVTITNRFEQAFITSLISSVVKMKDSYFWIALQDQNDTGEYTWKPAGRKPEPVQYTHWNTHQPSYSGGCVAMRGKHPLGSWEVKDCRHFKAMSLCKQPVENQETTEHEERWPFHPCYLDWESEPGLASCFKVFHSEKVLTKRTWREAEAFCEEFGAHLASFAHIEEENFVNELLHSKFNWTEARQFWIGFNKRNPLNAGSWEWSDRTPVVSSFLDNNYFGEDARNCAVYKANKTLLPLHCGSKREWICKIPRDVKPKIPFWYQYDVPWLFYQDAEYLFHTFASEWSNFGFVCSWLHSDLLTIHSAHEQEFIHSKIKALSKYGASWWIGLQEERANDEFRWRDGTPVIYQNWDTGRERTVNNQSQRCGFISSVTGLWGSEECSVSMPSICKRKKVWLIEKKKDTPKQHGTCPKGWLYFNYKCLLLNIPKDPSSWKNWTHAQHFCAEEAGTLVAIESEVEQAFITMNLFGQTTNVWIGLQNDDYETWLNGKPVVYSNWSPFDTINIPNHSTTEVQKHIPLCALLSSNPNFHFTGKWYFEDCGKEGYGFVCEKMQDTSGRGVNTSDMYPMPNTLEYGNRTYKIINANMTWYAAIKTCLMHGAQLVSITDQYHQSFLTVVLNRLGYAHWIGLFTTDNGLNFDWSDGTKSSFTFWKDEESSLHGDCVFADTNGRWHSTACESFLQGAICHVPPETRPSEHPELCSETSIPWIKFKSNCYSFSTVLDSMSFEAAHEFCKKEGSNLLTIKDEAENAFLLEELFAFGSSVQMVWLNAQFDGNNETIKWFDGTPTDQSNWGIRKPDTDYFKPHHCVALRIPEGLWQLSPCQEKKGFICKMKADIRTAEELPEKGPSHSIIPLVVVLTLIVTVAICTLSFCIYKQNGGFFGRLAGFQNPYYPATNFSTVHLEENILISDLEKSDQ</sequence>
<dbReference type="FunFam" id="3.10.100.10:FF:000042">
    <property type="entry name" value="secretory phospholipase A2 receptor"/>
    <property type="match status" value="1"/>
</dbReference>
<dbReference type="PROSITE" id="PS00615">
    <property type="entry name" value="C_TYPE_LECTIN_1"/>
    <property type="match status" value="2"/>
</dbReference>
<dbReference type="FunFam" id="3.10.100.10:FF:000038">
    <property type="entry name" value="Secretory phospholipase A2 receptor"/>
    <property type="match status" value="1"/>
</dbReference>
<dbReference type="FunFam" id="3.10.100.10:FF:000046">
    <property type="entry name" value="Secretory phospholipase A2 receptor"/>
    <property type="match status" value="1"/>
</dbReference>
<evidence type="ECO:0000259" key="9">
    <source>
        <dbReference type="PROSITE" id="PS50041"/>
    </source>
</evidence>
<dbReference type="Bgee" id="ENSMMUG00000051450">
    <property type="expression patterns" value="Expressed in fibroblast and 21 other cell types or tissues"/>
</dbReference>
<feature type="transmembrane region" description="Helical" evidence="8">
    <location>
        <begin position="1493"/>
        <end position="1516"/>
    </location>
</feature>
<dbReference type="SUPFAM" id="SSF56436">
    <property type="entry name" value="C-type lectin-like"/>
    <property type="match status" value="8"/>
</dbReference>
<dbReference type="GeneTree" id="ENSGT01050000244842"/>
<dbReference type="ExpressionAtlas" id="A0A5F7ZYE5">
    <property type="expression patterns" value="baseline"/>
</dbReference>
<evidence type="ECO:0000313" key="11">
    <source>
        <dbReference type="Proteomes" id="UP000006718"/>
    </source>
</evidence>
<keyword evidence="5" id="KW-1015">Disulfide bond</keyword>
<dbReference type="Pfam" id="PF24562">
    <property type="entry name" value="CysR_MRC2_N"/>
    <property type="match status" value="1"/>
</dbReference>
<dbReference type="CDD" id="cd00037">
    <property type="entry name" value="CLECT"/>
    <property type="match status" value="8"/>
</dbReference>
<evidence type="ECO:0000256" key="4">
    <source>
        <dbReference type="ARBA" id="ARBA00022734"/>
    </source>
</evidence>
<dbReference type="InterPro" id="IPR050111">
    <property type="entry name" value="C-type_lectin/snaclec_domain"/>
</dbReference>
<dbReference type="Gene3D" id="3.10.100.10">
    <property type="entry name" value="Mannose-Binding Protein A, subunit A"/>
    <property type="match status" value="8"/>
</dbReference>
<dbReference type="InterPro" id="IPR001304">
    <property type="entry name" value="C-type_lectin-like"/>
</dbReference>
<dbReference type="InterPro" id="IPR000772">
    <property type="entry name" value="Ricin_B_lectin"/>
</dbReference>
<dbReference type="VGNC" id="VGNC:104550">
    <property type="gene designation" value="PLA2R1"/>
</dbReference>
<feature type="domain" description="C-type lectin" evidence="9">
    <location>
        <begin position="480"/>
        <end position="597"/>
    </location>
</feature>
<dbReference type="InterPro" id="IPR016187">
    <property type="entry name" value="CTDL_fold"/>
</dbReference>
<dbReference type="SMART" id="SM00458">
    <property type="entry name" value="RICIN"/>
    <property type="match status" value="1"/>
</dbReference>
<dbReference type="FunFam" id="3.10.100.10:FF:000039">
    <property type="entry name" value="Secretory phospholipase A2 receptor"/>
    <property type="match status" value="1"/>
</dbReference>
<dbReference type="GO" id="GO:0030246">
    <property type="term" value="F:carbohydrate binding"/>
    <property type="evidence" value="ECO:0007669"/>
    <property type="project" value="UniProtKB-KW"/>
</dbReference>
<keyword evidence="8" id="KW-1133">Transmembrane helix</keyword>
<dbReference type="PROSITE" id="PS50231">
    <property type="entry name" value="RICIN_B_LECTIN"/>
    <property type="match status" value="1"/>
</dbReference>
<feature type="domain" description="C-type lectin" evidence="9">
    <location>
        <begin position="914"/>
        <end position="1033"/>
    </location>
</feature>
<keyword evidence="11" id="KW-1185">Reference proteome</keyword>
<evidence type="ECO:0000256" key="7">
    <source>
        <dbReference type="SAM" id="MobiDB-lite"/>
    </source>
</evidence>
<dbReference type="InterPro" id="IPR016186">
    <property type="entry name" value="C-type_lectin-like/link_sf"/>
</dbReference>
<feature type="domain" description="C-type lectin" evidence="9">
    <location>
        <begin position="617"/>
        <end position="729"/>
    </location>
</feature>
<keyword evidence="8" id="KW-0812">Transmembrane</keyword>
<dbReference type="Pfam" id="PF00059">
    <property type="entry name" value="Lectin_C"/>
    <property type="match status" value="8"/>
</dbReference>
<dbReference type="PROSITE" id="PS50041">
    <property type="entry name" value="C_TYPE_LECTIN_2"/>
    <property type="match status" value="8"/>
</dbReference>
<reference evidence="10" key="4">
    <citation type="submission" date="2025-09" db="UniProtKB">
        <authorList>
            <consortium name="Ensembl"/>
        </authorList>
    </citation>
    <scope>IDENTIFICATION</scope>
    <source>
        <strain evidence="10">17573</strain>
    </source>
</reference>
<evidence type="ECO:0000256" key="1">
    <source>
        <dbReference type="ARBA" id="ARBA00004613"/>
    </source>
</evidence>
<feature type="domain" description="C-type lectin" evidence="9">
    <location>
        <begin position="1216"/>
        <end position="1319"/>
    </location>
</feature>